<evidence type="ECO:0000256" key="2">
    <source>
        <dbReference type="SAM" id="Phobius"/>
    </source>
</evidence>
<evidence type="ECO:0000256" key="1">
    <source>
        <dbReference type="SAM" id="MobiDB-lite"/>
    </source>
</evidence>
<accession>A0AAD7NND4</accession>
<dbReference type="Proteomes" id="UP001215280">
    <property type="component" value="Unassembled WGS sequence"/>
</dbReference>
<reference evidence="3" key="1">
    <citation type="submission" date="2023-03" db="EMBL/GenBank/DDBJ databases">
        <title>Massive genome expansion in bonnet fungi (Mycena s.s.) driven by repeated elements and novel gene families across ecological guilds.</title>
        <authorList>
            <consortium name="Lawrence Berkeley National Laboratory"/>
            <person name="Harder C.B."/>
            <person name="Miyauchi S."/>
            <person name="Viragh M."/>
            <person name="Kuo A."/>
            <person name="Thoen E."/>
            <person name="Andreopoulos B."/>
            <person name="Lu D."/>
            <person name="Skrede I."/>
            <person name="Drula E."/>
            <person name="Henrissat B."/>
            <person name="Morin E."/>
            <person name="Kohler A."/>
            <person name="Barry K."/>
            <person name="LaButti K."/>
            <person name="Morin E."/>
            <person name="Salamov A."/>
            <person name="Lipzen A."/>
            <person name="Mereny Z."/>
            <person name="Hegedus B."/>
            <person name="Baldrian P."/>
            <person name="Stursova M."/>
            <person name="Weitz H."/>
            <person name="Taylor A."/>
            <person name="Grigoriev I.V."/>
            <person name="Nagy L.G."/>
            <person name="Martin F."/>
            <person name="Kauserud H."/>
        </authorList>
    </citation>
    <scope>NUCLEOTIDE SEQUENCE</scope>
    <source>
        <strain evidence="3">CBHHK188m</strain>
    </source>
</reference>
<feature type="transmembrane region" description="Helical" evidence="2">
    <location>
        <begin position="110"/>
        <end position="129"/>
    </location>
</feature>
<feature type="region of interest" description="Disordered" evidence="1">
    <location>
        <begin position="1"/>
        <end position="26"/>
    </location>
</feature>
<sequence length="193" mass="21055">MNRIRKPSQSPQKSSAPSIGTNTGTSNAVTVRPLALQVNPPSFSATYKAALQPRTGAEQYWAARALSAETLLAARLEHQRELRSLSYAEEVKRARERAAHDARHAKLEKLVLALLATLLLLVLALLNLAHSGGALAARSRKTPSHFTIPILSPFTSVVEHETSVVGSKTLAVFAFVLAGLLYFVFRHWLARRG</sequence>
<comment type="caution">
    <text evidence="3">The sequence shown here is derived from an EMBL/GenBank/DDBJ whole genome shotgun (WGS) entry which is preliminary data.</text>
</comment>
<evidence type="ECO:0000313" key="4">
    <source>
        <dbReference type="Proteomes" id="UP001215280"/>
    </source>
</evidence>
<proteinExistence type="predicted"/>
<dbReference type="AlphaFoldDB" id="A0AAD7NND4"/>
<feature type="compositionally biased region" description="Low complexity" evidence="1">
    <location>
        <begin position="7"/>
        <end position="18"/>
    </location>
</feature>
<protein>
    <submittedName>
        <fullName evidence="3">Uncharacterized protein</fullName>
    </submittedName>
</protein>
<gene>
    <name evidence="3" type="ORF">DFH07DRAFT_807681</name>
</gene>
<keyword evidence="2" id="KW-1133">Transmembrane helix</keyword>
<evidence type="ECO:0000313" key="3">
    <source>
        <dbReference type="EMBL" id="KAJ7768701.1"/>
    </source>
</evidence>
<dbReference type="EMBL" id="JARJLG010000027">
    <property type="protein sequence ID" value="KAJ7768701.1"/>
    <property type="molecule type" value="Genomic_DNA"/>
</dbReference>
<keyword evidence="2" id="KW-0812">Transmembrane</keyword>
<keyword evidence="2" id="KW-0472">Membrane</keyword>
<keyword evidence="4" id="KW-1185">Reference proteome</keyword>
<name>A0AAD7NND4_9AGAR</name>
<organism evidence="3 4">
    <name type="scientific">Mycena maculata</name>
    <dbReference type="NCBI Taxonomy" id="230809"/>
    <lineage>
        <taxon>Eukaryota</taxon>
        <taxon>Fungi</taxon>
        <taxon>Dikarya</taxon>
        <taxon>Basidiomycota</taxon>
        <taxon>Agaricomycotina</taxon>
        <taxon>Agaricomycetes</taxon>
        <taxon>Agaricomycetidae</taxon>
        <taxon>Agaricales</taxon>
        <taxon>Marasmiineae</taxon>
        <taxon>Mycenaceae</taxon>
        <taxon>Mycena</taxon>
    </lineage>
</organism>
<feature type="transmembrane region" description="Helical" evidence="2">
    <location>
        <begin position="170"/>
        <end position="189"/>
    </location>
</feature>